<dbReference type="EMBL" id="HG001815">
    <property type="protein sequence ID" value="CDF37098.1"/>
    <property type="molecule type" value="Genomic_DNA"/>
</dbReference>
<gene>
    <name evidence="1" type="ORF">CHC_T00005323001</name>
</gene>
<evidence type="ECO:0000313" key="2">
    <source>
        <dbReference type="Proteomes" id="UP000012073"/>
    </source>
</evidence>
<evidence type="ECO:0000313" key="1">
    <source>
        <dbReference type="EMBL" id="CDF37098.1"/>
    </source>
</evidence>
<reference evidence="2" key="1">
    <citation type="journal article" date="2013" name="Proc. Natl. Acad. Sci. U.S.A.">
        <title>Genome structure and metabolic features in the red seaweed Chondrus crispus shed light on evolution of the Archaeplastida.</title>
        <authorList>
            <person name="Collen J."/>
            <person name="Porcel B."/>
            <person name="Carre W."/>
            <person name="Ball S.G."/>
            <person name="Chaparro C."/>
            <person name="Tonon T."/>
            <person name="Barbeyron T."/>
            <person name="Michel G."/>
            <person name="Noel B."/>
            <person name="Valentin K."/>
            <person name="Elias M."/>
            <person name="Artiguenave F."/>
            <person name="Arun A."/>
            <person name="Aury J.M."/>
            <person name="Barbosa-Neto J.F."/>
            <person name="Bothwell J.H."/>
            <person name="Bouget F.Y."/>
            <person name="Brillet L."/>
            <person name="Cabello-Hurtado F."/>
            <person name="Capella-Gutierrez S."/>
            <person name="Charrier B."/>
            <person name="Cladiere L."/>
            <person name="Cock J.M."/>
            <person name="Coelho S.M."/>
            <person name="Colleoni C."/>
            <person name="Czjzek M."/>
            <person name="Da Silva C."/>
            <person name="Delage L."/>
            <person name="Denoeud F."/>
            <person name="Deschamps P."/>
            <person name="Dittami S.M."/>
            <person name="Gabaldon T."/>
            <person name="Gachon C.M."/>
            <person name="Groisillier A."/>
            <person name="Herve C."/>
            <person name="Jabbari K."/>
            <person name="Katinka M."/>
            <person name="Kloareg B."/>
            <person name="Kowalczyk N."/>
            <person name="Labadie K."/>
            <person name="Leblanc C."/>
            <person name="Lopez P.J."/>
            <person name="McLachlan D.H."/>
            <person name="Meslet-Cladiere L."/>
            <person name="Moustafa A."/>
            <person name="Nehr Z."/>
            <person name="Nyvall Collen P."/>
            <person name="Panaud O."/>
            <person name="Partensky F."/>
            <person name="Poulain J."/>
            <person name="Rensing S.A."/>
            <person name="Rousvoal S."/>
            <person name="Samson G."/>
            <person name="Symeonidi A."/>
            <person name="Weissenbach J."/>
            <person name="Zambounis A."/>
            <person name="Wincker P."/>
            <person name="Boyen C."/>
        </authorList>
    </citation>
    <scope>NUCLEOTIDE SEQUENCE [LARGE SCALE GENOMIC DNA]</scope>
    <source>
        <strain evidence="2">cv. Stackhouse</strain>
    </source>
</reference>
<name>R7QH78_CHOCR</name>
<keyword evidence="2" id="KW-1185">Reference proteome</keyword>
<proteinExistence type="predicted"/>
<dbReference type="Proteomes" id="UP000012073">
    <property type="component" value="Unassembled WGS sequence"/>
</dbReference>
<dbReference type="GeneID" id="17324634"/>
<organism evidence="1 2">
    <name type="scientific">Chondrus crispus</name>
    <name type="common">Carrageen Irish moss</name>
    <name type="synonym">Polymorpha crispa</name>
    <dbReference type="NCBI Taxonomy" id="2769"/>
    <lineage>
        <taxon>Eukaryota</taxon>
        <taxon>Rhodophyta</taxon>
        <taxon>Florideophyceae</taxon>
        <taxon>Rhodymeniophycidae</taxon>
        <taxon>Gigartinales</taxon>
        <taxon>Gigartinaceae</taxon>
        <taxon>Chondrus</taxon>
    </lineage>
</organism>
<protein>
    <submittedName>
        <fullName evidence="1">Uncharacterized protein</fullName>
    </submittedName>
</protein>
<dbReference type="KEGG" id="ccp:CHC_T00005323001"/>
<accession>R7QH78</accession>
<dbReference type="RefSeq" id="XP_005716917.1">
    <property type="nucleotide sequence ID" value="XM_005716860.1"/>
</dbReference>
<dbReference type="AlphaFoldDB" id="R7QH78"/>
<sequence>MLILCTAFRHCTQIKTSPMSYPNIQGWVGKAVTFSYPGVPMKLGELPDKLFLPVGIFHSAGNYAALRIKKKKTCVGRRPLKETKSALLALSISKATEFQIFLCYPRSSALSLNRRLSIYDIDRTSFTKQDHAKFSEATAFCLLIDSVIVARVFIFPLALRKPSR</sequence>
<dbReference type="Gramene" id="CDF37098">
    <property type="protein sequence ID" value="CDF37098"/>
    <property type="gene ID" value="CHC_T00005323001"/>
</dbReference>